<dbReference type="RefSeq" id="WP_000867926.1">
    <property type="nucleotide sequence ID" value="NZ_CP043891.1"/>
</dbReference>
<dbReference type="AlphaFoldDB" id="A0AAW4K583"/>
<gene>
    <name evidence="2" type="ORF">J6377_16270</name>
</gene>
<accession>A0AAW4K583</accession>
<evidence type="ECO:0000313" key="3">
    <source>
        <dbReference type="Proteomes" id="UP000670463"/>
    </source>
</evidence>
<feature type="transmembrane region" description="Helical" evidence="1">
    <location>
        <begin position="63"/>
        <end position="80"/>
    </location>
</feature>
<comment type="caution">
    <text evidence="2">The sequence shown here is derived from an EMBL/GenBank/DDBJ whole genome shotgun (WGS) entry which is preliminary data.</text>
</comment>
<keyword evidence="1" id="KW-1133">Transmembrane helix</keyword>
<proteinExistence type="predicted"/>
<dbReference type="EMBL" id="JAGGCK010000039">
    <property type="protein sequence ID" value="MBO8017328.1"/>
    <property type="molecule type" value="Genomic_DNA"/>
</dbReference>
<name>A0AAW4K583_LEPIR</name>
<feature type="transmembrane region" description="Helical" evidence="1">
    <location>
        <begin position="20"/>
        <end position="42"/>
    </location>
</feature>
<reference evidence="2" key="1">
    <citation type="submission" date="2021-03" db="EMBL/GenBank/DDBJ databases">
        <title>Comparative genomic analysis of European sttrains of Leptospira interrogans serovars Copenhageni and Icterohaemorrhagiae.</title>
        <authorList>
            <person name="Arent Z."/>
            <person name="Gurgul A."/>
            <person name="Jasielczuk I."/>
            <person name="Pardyak L."/>
        </authorList>
    </citation>
    <scope>NUCLEOTIDE SEQUENCE</scope>
    <source>
        <strain evidence="2">X240</strain>
    </source>
</reference>
<organism evidence="2 3">
    <name type="scientific">Leptospira interrogans serovar Icterohaemorrhagiae</name>
    <dbReference type="NCBI Taxonomy" id="90062"/>
    <lineage>
        <taxon>Bacteria</taxon>
        <taxon>Pseudomonadati</taxon>
        <taxon>Spirochaetota</taxon>
        <taxon>Spirochaetia</taxon>
        <taxon>Leptospirales</taxon>
        <taxon>Leptospiraceae</taxon>
        <taxon>Leptospira</taxon>
    </lineage>
</organism>
<evidence type="ECO:0000256" key="1">
    <source>
        <dbReference type="SAM" id="Phobius"/>
    </source>
</evidence>
<sequence>MKVQFIQNFFSPLLKTPIKLILGFFFIKLYPGTKAIGAMYIIMSKTHYEIFQKTINFNRVKSVIVTFLFWLSYVFLISYVRSL</sequence>
<keyword evidence="1" id="KW-0812">Transmembrane</keyword>
<keyword evidence="1" id="KW-0472">Membrane</keyword>
<dbReference type="GeneID" id="61143225"/>
<dbReference type="Proteomes" id="UP000670463">
    <property type="component" value="Unassembled WGS sequence"/>
</dbReference>
<protein>
    <submittedName>
        <fullName evidence="2">Uncharacterized protein</fullName>
    </submittedName>
</protein>
<evidence type="ECO:0000313" key="2">
    <source>
        <dbReference type="EMBL" id="MBO8017328.1"/>
    </source>
</evidence>